<comment type="caution">
    <text evidence="3">The sequence shown here is derived from an EMBL/GenBank/DDBJ whole genome shotgun (WGS) entry which is preliminary data.</text>
</comment>
<dbReference type="Proteomes" id="UP000724874">
    <property type="component" value="Unassembled WGS sequence"/>
</dbReference>
<name>A0A9P5NPE8_GYMJU</name>
<organism evidence="3 4">
    <name type="scientific">Gymnopilus junonius</name>
    <name type="common">Spectacular rustgill mushroom</name>
    <name type="synonym">Gymnopilus spectabilis subsp. junonius</name>
    <dbReference type="NCBI Taxonomy" id="109634"/>
    <lineage>
        <taxon>Eukaryota</taxon>
        <taxon>Fungi</taxon>
        <taxon>Dikarya</taxon>
        <taxon>Basidiomycota</taxon>
        <taxon>Agaricomycotina</taxon>
        <taxon>Agaricomycetes</taxon>
        <taxon>Agaricomycetidae</taxon>
        <taxon>Agaricales</taxon>
        <taxon>Agaricineae</taxon>
        <taxon>Hymenogastraceae</taxon>
        <taxon>Gymnopilus</taxon>
    </lineage>
</organism>
<dbReference type="AlphaFoldDB" id="A0A9P5NPE8"/>
<dbReference type="EMBL" id="JADNYJ010000046">
    <property type="protein sequence ID" value="KAF8900691.1"/>
    <property type="molecule type" value="Genomic_DNA"/>
</dbReference>
<feature type="transmembrane region" description="Helical" evidence="2">
    <location>
        <begin position="48"/>
        <end position="72"/>
    </location>
</feature>
<keyword evidence="2" id="KW-0812">Transmembrane</keyword>
<keyword evidence="2" id="KW-0472">Membrane</keyword>
<keyword evidence="2" id="KW-1133">Transmembrane helix</keyword>
<evidence type="ECO:0000313" key="4">
    <source>
        <dbReference type="Proteomes" id="UP000724874"/>
    </source>
</evidence>
<gene>
    <name evidence="3" type="ORF">CPB84DRAFT_1778692</name>
</gene>
<evidence type="ECO:0000256" key="1">
    <source>
        <dbReference type="SAM" id="MobiDB-lite"/>
    </source>
</evidence>
<reference evidence="3" key="1">
    <citation type="submission" date="2020-11" db="EMBL/GenBank/DDBJ databases">
        <authorList>
            <consortium name="DOE Joint Genome Institute"/>
            <person name="Ahrendt S."/>
            <person name="Riley R."/>
            <person name="Andreopoulos W."/>
            <person name="LaButti K."/>
            <person name="Pangilinan J."/>
            <person name="Ruiz-duenas F.J."/>
            <person name="Barrasa J.M."/>
            <person name="Sanchez-Garcia M."/>
            <person name="Camarero S."/>
            <person name="Miyauchi S."/>
            <person name="Serrano A."/>
            <person name="Linde D."/>
            <person name="Babiker R."/>
            <person name="Drula E."/>
            <person name="Ayuso-Fernandez I."/>
            <person name="Pacheco R."/>
            <person name="Padilla G."/>
            <person name="Ferreira P."/>
            <person name="Barriuso J."/>
            <person name="Kellner H."/>
            <person name="Castanera R."/>
            <person name="Alfaro M."/>
            <person name="Ramirez L."/>
            <person name="Pisabarro A.G."/>
            <person name="Kuo A."/>
            <person name="Tritt A."/>
            <person name="Lipzen A."/>
            <person name="He G."/>
            <person name="Yan M."/>
            <person name="Ng V."/>
            <person name="Cullen D."/>
            <person name="Martin F."/>
            <person name="Rosso M.-N."/>
            <person name="Henrissat B."/>
            <person name="Hibbett D."/>
            <person name="Martinez A.T."/>
            <person name="Grigoriev I.V."/>
        </authorList>
    </citation>
    <scope>NUCLEOTIDE SEQUENCE</scope>
    <source>
        <strain evidence="3">AH 44721</strain>
    </source>
</reference>
<protein>
    <submittedName>
        <fullName evidence="3">Uncharacterized protein</fullName>
    </submittedName>
</protein>
<feature type="region of interest" description="Disordered" evidence="1">
    <location>
        <begin position="1"/>
        <end position="24"/>
    </location>
</feature>
<keyword evidence="4" id="KW-1185">Reference proteome</keyword>
<proteinExistence type="predicted"/>
<accession>A0A9P5NPE8</accession>
<feature type="compositionally biased region" description="Polar residues" evidence="1">
    <location>
        <begin position="1"/>
        <end position="15"/>
    </location>
</feature>
<sequence length="230" mass="24940">MRQGMESASSTTNFNSSGADAATGGSGQLKSALRMRLKRALEVVCKQWFYIGIAIFLATLNLVLGILVLSYLHPKKEALLFGIVCVAILLALSHFAALCYLIQSAKDESSDPTYLDGGYSIGILILFAFSGTILTIELPSKCYSGSNEHLKLIGRGTCSAITSMAVSAWLAVLIMIVATTIIFVAARRAIELAKMPPPVFPTGAQAPVMRWLDRNDPFLTVSERRQQYMV</sequence>
<evidence type="ECO:0000313" key="3">
    <source>
        <dbReference type="EMBL" id="KAF8900691.1"/>
    </source>
</evidence>
<feature type="transmembrane region" description="Helical" evidence="2">
    <location>
        <begin position="114"/>
        <end position="136"/>
    </location>
</feature>
<feature type="transmembrane region" description="Helical" evidence="2">
    <location>
        <begin position="78"/>
        <end position="102"/>
    </location>
</feature>
<feature type="transmembrane region" description="Helical" evidence="2">
    <location>
        <begin position="166"/>
        <end position="186"/>
    </location>
</feature>
<dbReference type="OrthoDB" id="2916447at2759"/>
<evidence type="ECO:0000256" key="2">
    <source>
        <dbReference type="SAM" id="Phobius"/>
    </source>
</evidence>